<proteinExistence type="predicted"/>
<gene>
    <name evidence="2" type="ORF">caldi_21880</name>
</gene>
<dbReference type="AlphaFoldDB" id="A0AA35G957"/>
<evidence type="ECO:0000256" key="1">
    <source>
        <dbReference type="SAM" id="MobiDB-lite"/>
    </source>
</evidence>
<organism evidence="2 3">
    <name type="scientific">Caldinitratiruptor microaerophilus</name>
    <dbReference type="NCBI Taxonomy" id="671077"/>
    <lineage>
        <taxon>Bacteria</taxon>
        <taxon>Bacillati</taxon>
        <taxon>Bacillota</taxon>
        <taxon>Clostridia</taxon>
        <taxon>Eubacteriales</taxon>
        <taxon>Symbiobacteriaceae</taxon>
        <taxon>Caldinitratiruptor</taxon>
    </lineage>
</organism>
<dbReference type="RefSeq" id="WP_264841776.1">
    <property type="nucleotide sequence ID" value="NZ_AP025628.1"/>
</dbReference>
<feature type="region of interest" description="Disordered" evidence="1">
    <location>
        <begin position="96"/>
        <end position="128"/>
    </location>
</feature>
<accession>A0AA35G957</accession>
<dbReference type="KEGG" id="cmic:caldi_21880"/>
<feature type="compositionally biased region" description="Low complexity" evidence="1">
    <location>
        <begin position="96"/>
        <end position="121"/>
    </location>
</feature>
<name>A0AA35G957_9FIRM</name>
<dbReference type="Proteomes" id="UP001163687">
    <property type="component" value="Chromosome"/>
</dbReference>
<reference evidence="2" key="1">
    <citation type="submission" date="2022-03" db="EMBL/GenBank/DDBJ databases">
        <title>Complete genome sequence of Caldinitratiruptor microaerophilus.</title>
        <authorList>
            <person name="Mukaiyama R."/>
            <person name="Nishiyama T."/>
            <person name="Ueda K."/>
        </authorList>
    </citation>
    <scope>NUCLEOTIDE SEQUENCE</scope>
    <source>
        <strain evidence="2">JCM 16183</strain>
    </source>
</reference>
<sequence length="351" mass="35262">MKDPDLDELMGRFRREAEAALGGWEFGSELRERVWQRLAVPSGPHAAGPHPLPRAWYARPGLLAGVTVAAAIGIALLVVGPPDALAPYLHGRAAKSEPQAATSAPAPSSAPSAGPRAPAVPERGGTERSAAPMVAQDMAVPGAAAAPVPAPARESGAEDGAAAQGVAGETTPGGAGAATLRVQGSGAGSASVGAAGASEVAPEAGATVQVKYSAQVTVAPAGETPRAGRPVRLAVTLRAVTDLPALTVTGRLETFEGPVSLPEGRVPQGLKAGEQTAVSLDWDARLPSSRAPAPPGDYPVSVRVLVSGSEVGRAESVLRLAPLREDGASRAGPARYAAYRPVFGRSGPAVY</sequence>
<evidence type="ECO:0000313" key="2">
    <source>
        <dbReference type="EMBL" id="BDG61098.1"/>
    </source>
</evidence>
<feature type="region of interest" description="Disordered" evidence="1">
    <location>
        <begin position="142"/>
        <end position="180"/>
    </location>
</feature>
<keyword evidence="3" id="KW-1185">Reference proteome</keyword>
<protein>
    <submittedName>
        <fullName evidence="2">Uncharacterized protein</fullName>
    </submittedName>
</protein>
<evidence type="ECO:0000313" key="3">
    <source>
        <dbReference type="Proteomes" id="UP001163687"/>
    </source>
</evidence>
<dbReference type="EMBL" id="AP025628">
    <property type="protein sequence ID" value="BDG61098.1"/>
    <property type="molecule type" value="Genomic_DNA"/>
</dbReference>